<dbReference type="Gene3D" id="1.10.540.10">
    <property type="entry name" value="Acyl-CoA dehydrogenase/oxidase, N-terminal domain"/>
    <property type="match status" value="1"/>
</dbReference>
<dbReference type="Gene3D" id="2.40.110.10">
    <property type="entry name" value="Butyryl-CoA Dehydrogenase, subunit A, domain 2"/>
    <property type="match status" value="1"/>
</dbReference>
<protein>
    <submittedName>
        <fullName evidence="2">Acyl-CoA dehydrogenase family protein</fullName>
    </submittedName>
</protein>
<reference evidence="2 3" key="1">
    <citation type="submission" date="2024-06" db="EMBL/GenBank/DDBJ databases">
        <title>The Natural Products Discovery Center: Release of the First 8490 Sequenced Strains for Exploring Actinobacteria Biosynthetic Diversity.</title>
        <authorList>
            <person name="Kalkreuter E."/>
            <person name="Kautsar S.A."/>
            <person name="Yang D."/>
            <person name="Bader C.D."/>
            <person name="Teijaro C.N."/>
            <person name="Fluegel L."/>
            <person name="Davis C.M."/>
            <person name="Simpson J.R."/>
            <person name="Lauterbach L."/>
            <person name="Steele A.D."/>
            <person name="Gui C."/>
            <person name="Meng S."/>
            <person name="Li G."/>
            <person name="Viehrig K."/>
            <person name="Ye F."/>
            <person name="Su P."/>
            <person name="Kiefer A.F."/>
            <person name="Nichols A."/>
            <person name="Cepeda A.J."/>
            <person name="Yan W."/>
            <person name="Fan B."/>
            <person name="Jiang Y."/>
            <person name="Adhikari A."/>
            <person name="Zheng C.-J."/>
            <person name="Schuster L."/>
            <person name="Cowan T.M."/>
            <person name="Smanski M.J."/>
            <person name="Chevrette M.G."/>
            <person name="De Carvalho L.P.S."/>
            <person name="Shen B."/>
        </authorList>
    </citation>
    <scope>NUCLEOTIDE SEQUENCE [LARGE SCALE GENOMIC DNA]</scope>
    <source>
        <strain evidence="2 3">NPDC050403</strain>
    </source>
</reference>
<dbReference type="EMBL" id="JBFAKC010000004">
    <property type="protein sequence ID" value="MEV0707867.1"/>
    <property type="molecule type" value="Genomic_DNA"/>
</dbReference>
<comment type="caution">
    <text evidence="2">The sequence shown here is derived from an EMBL/GenBank/DDBJ whole genome shotgun (WGS) entry which is preliminary data.</text>
</comment>
<evidence type="ECO:0000259" key="1">
    <source>
        <dbReference type="Pfam" id="PF02771"/>
    </source>
</evidence>
<gene>
    <name evidence="2" type="ORF">AB0I48_09910</name>
</gene>
<dbReference type="InterPro" id="IPR009100">
    <property type="entry name" value="AcylCoA_DH/oxidase_NM_dom_sf"/>
</dbReference>
<sequence length="354" mass="37717">MSVDQVTAPTEHPAYREFAELVGAVIAPRAVEVDATEVPRSHLDALREIGYFAWSVPQEHGGTRIPAAVKNAADDLLFGADPSTALALTQHGGPVGQILKSTSPQALALLPKLAAGERIGGAGFAQIRQWPHRPSTIARRVPGGYRIDGVVRWLSGWGFVDTAWLGAVDEQNSTYVFGVGDLTAPGVEAVPLRLAAVQGSRTVTLTLRDYLLPDEYVTEVVDIAAWNALDGSVHPNERGKPVGEKDPQLPSIGAIGLARAALIDALTAHPGDPSLIRLREELEHAAITPRPEPQWRAQLDALAVRATAAGLVASGGQGLLTDNIAQVRARAALFLQVRGLSPRVRAARFEQYVN</sequence>
<dbReference type="RefSeq" id="WP_357781960.1">
    <property type="nucleotide sequence ID" value="NZ_JBFAKC010000004.1"/>
</dbReference>
<dbReference type="InterPro" id="IPR013786">
    <property type="entry name" value="AcylCoA_DH/ox_N"/>
</dbReference>
<name>A0ABV3FR13_9NOCA</name>
<organism evidence="2 3">
    <name type="scientific">Nocardia aurea</name>
    <dbReference type="NCBI Taxonomy" id="2144174"/>
    <lineage>
        <taxon>Bacteria</taxon>
        <taxon>Bacillati</taxon>
        <taxon>Actinomycetota</taxon>
        <taxon>Actinomycetes</taxon>
        <taxon>Mycobacteriales</taxon>
        <taxon>Nocardiaceae</taxon>
        <taxon>Nocardia</taxon>
    </lineage>
</organism>
<keyword evidence="3" id="KW-1185">Reference proteome</keyword>
<dbReference type="InterPro" id="IPR037069">
    <property type="entry name" value="AcylCoA_DH/ox_N_sf"/>
</dbReference>
<evidence type="ECO:0000313" key="3">
    <source>
        <dbReference type="Proteomes" id="UP001551695"/>
    </source>
</evidence>
<dbReference type="Proteomes" id="UP001551695">
    <property type="component" value="Unassembled WGS sequence"/>
</dbReference>
<dbReference type="Pfam" id="PF02771">
    <property type="entry name" value="Acyl-CoA_dh_N"/>
    <property type="match status" value="1"/>
</dbReference>
<dbReference type="InterPro" id="IPR046373">
    <property type="entry name" value="Acyl-CoA_Oxase/DH_mid-dom_sf"/>
</dbReference>
<evidence type="ECO:0000313" key="2">
    <source>
        <dbReference type="EMBL" id="MEV0707867.1"/>
    </source>
</evidence>
<dbReference type="SUPFAM" id="SSF56645">
    <property type="entry name" value="Acyl-CoA dehydrogenase NM domain-like"/>
    <property type="match status" value="1"/>
</dbReference>
<accession>A0ABV3FR13</accession>
<feature type="domain" description="Acyl-CoA dehydrogenase/oxidase N-terminal" evidence="1">
    <location>
        <begin position="17"/>
        <end position="117"/>
    </location>
</feature>
<proteinExistence type="predicted"/>